<gene>
    <name evidence="1" type="ORF">MENTE1834_LOCUS7343</name>
</gene>
<proteinExistence type="predicted"/>
<dbReference type="Proteomes" id="UP001497535">
    <property type="component" value="Unassembled WGS sequence"/>
</dbReference>
<reference evidence="1" key="1">
    <citation type="submission" date="2023-11" db="EMBL/GenBank/DDBJ databases">
        <authorList>
            <person name="Poullet M."/>
        </authorList>
    </citation>
    <scope>NUCLEOTIDE SEQUENCE</scope>
    <source>
        <strain evidence="1">E1834</strain>
    </source>
</reference>
<comment type="caution">
    <text evidence="1">The sequence shown here is derived from an EMBL/GenBank/DDBJ whole genome shotgun (WGS) entry which is preliminary data.</text>
</comment>
<organism evidence="1 2">
    <name type="scientific">Meloidogyne enterolobii</name>
    <name type="common">Root-knot nematode worm</name>
    <name type="synonym">Meloidogyne mayaguensis</name>
    <dbReference type="NCBI Taxonomy" id="390850"/>
    <lineage>
        <taxon>Eukaryota</taxon>
        <taxon>Metazoa</taxon>
        <taxon>Ecdysozoa</taxon>
        <taxon>Nematoda</taxon>
        <taxon>Chromadorea</taxon>
        <taxon>Rhabditida</taxon>
        <taxon>Tylenchina</taxon>
        <taxon>Tylenchomorpha</taxon>
        <taxon>Tylenchoidea</taxon>
        <taxon>Meloidogynidae</taxon>
        <taxon>Meloidogyninae</taxon>
        <taxon>Meloidogyne</taxon>
    </lineage>
</organism>
<protein>
    <submittedName>
        <fullName evidence="1">Uncharacterized protein</fullName>
    </submittedName>
</protein>
<evidence type="ECO:0000313" key="2">
    <source>
        <dbReference type="Proteomes" id="UP001497535"/>
    </source>
</evidence>
<sequence length="62" mass="7038">MKTAVELSSVEERPTTEERERMEESRGAAGGVEVPKSVEEEVDERWIPQPEQDNNPKEGIQL</sequence>
<keyword evidence="2" id="KW-1185">Reference proteome</keyword>
<dbReference type="EMBL" id="CAVMJV010000005">
    <property type="protein sequence ID" value="CAK5030859.1"/>
    <property type="molecule type" value="Genomic_DNA"/>
</dbReference>
<accession>A0ACB0Y4W1</accession>
<name>A0ACB0Y4W1_MELEN</name>
<evidence type="ECO:0000313" key="1">
    <source>
        <dbReference type="EMBL" id="CAK5030859.1"/>
    </source>
</evidence>